<organism evidence="2 4">
    <name type="scientific">Microthlaspi erraticum</name>
    <dbReference type="NCBI Taxonomy" id="1685480"/>
    <lineage>
        <taxon>Eukaryota</taxon>
        <taxon>Viridiplantae</taxon>
        <taxon>Streptophyta</taxon>
        <taxon>Embryophyta</taxon>
        <taxon>Tracheophyta</taxon>
        <taxon>Spermatophyta</taxon>
        <taxon>Magnoliopsida</taxon>
        <taxon>eudicotyledons</taxon>
        <taxon>Gunneridae</taxon>
        <taxon>Pentapetalae</taxon>
        <taxon>rosids</taxon>
        <taxon>malvids</taxon>
        <taxon>Brassicales</taxon>
        <taxon>Brassicaceae</taxon>
        <taxon>Coluteocarpeae</taxon>
        <taxon>Microthlaspi</taxon>
    </lineage>
</organism>
<proteinExistence type="predicted"/>
<dbReference type="SUPFAM" id="SSF81383">
    <property type="entry name" value="F-box domain"/>
    <property type="match status" value="1"/>
</dbReference>
<feature type="region of interest" description="Disordered" evidence="1">
    <location>
        <begin position="404"/>
        <end position="428"/>
    </location>
</feature>
<keyword evidence="4" id="KW-1185">Reference proteome</keyword>
<evidence type="ECO:0000313" key="3">
    <source>
        <dbReference type="EMBL" id="CAA7053744.1"/>
    </source>
</evidence>
<dbReference type="AlphaFoldDB" id="A0A6D2JW79"/>
<gene>
    <name evidence="2" type="ORF">MERR_LOCUS31365</name>
    <name evidence="3" type="ORF">MERR_LOCUS40980</name>
</gene>
<name>A0A6D2JW79_9BRAS</name>
<dbReference type="InterPro" id="IPR032675">
    <property type="entry name" value="LRR_dom_sf"/>
</dbReference>
<dbReference type="PANTHER" id="PTHR38926:SF2">
    <property type="entry name" value="F-BOX_LRR-REPEAT PROTEIN 21-RELATED"/>
    <property type="match status" value="1"/>
</dbReference>
<dbReference type="Proteomes" id="UP000467841">
    <property type="component" value="Unassembled WGS sequence"/>
</dbReference>
<accession>A0A6D2JW79</accession>
<evidence type="ECO:0000256" key="1">
    <source>
        <dbReference type="SAM" id="MobiDB-lite"/>
    </source>
</evidence>
<dbReference type="EMBL" id="CACVBM020001294">
    <property type="protein sequence ID" value="CAA7044130.1"/>
    <property type="molecule type" value="Genomic_DNA"/>
</dbReference>
<evidence type="ECO:0000313" key="2">
    <source>
        <dbReference type="EMBL" id="CAA7044130.1"/>
    </source>
</evidence>
<dbReference type="SUPFAM" id="SSF52047">
    <property type="entry name" value="RNI-like"/>
    <property type="match status" value="1"/>
</dbReference>
<dbReference type="Gene3D" id="1.20.1280.50">
    <property type="match status" value="1"/>
</dbReference>
<evidence type="ECO:0000313" key="4">
    <source>
        <dbReference type="Proteomes" id="UP000467841"/>
    </source>
</evidence>
<dbReference type="OrthoDB" id="10257471at2759"/>
<dbReference type="EMBL" id="CACVBM020001548">
    <property type="protein sequence ID" value="CAA7053744.1"/>
    <property type="molecule type" value="Genomic_DNA"/>
</dbReference>
<sequence>MEDANEIKRLCRVAVQSVPDVDQSHVDLMVSTLLSLPDSLATERSFDRAFEDLLESSGDESTVDRGLQLAARLLESAKRCARRRATHHNTISWPLPHELTVKIFGLVDTKSLVQASASCTMFKRSSMDPICYGDIDLTNANVKSVVVRGMIFRAGKELSSLKVGCADESTKSLLTRSSLDPLSYEHGLAGNLLESLHIYNHNGKLKRKSICGALLVCSNLTDLKIVGLDIHTVSDVAGLLTVKCEHLFLQNENSAVWSHLTGSHFEKSCPNLTSLSLIGFHITDDALYMLLMGLHKLKYIDLSRTSGFGGSFLRRVCDNFKDALIETVILRDCVGLRERMVCRFLHSLLSGDLRFMQYIDVSNYHGLLSGEMRRNRKPKFPLEELEVERPGLTFVGDFTPSPYSLVSSSDSSTSSDSSSSSYSTDSSA</sequence>
<dbReference type="PANTHER" id="PTHR38926">
    <property type="entry name" value="F-BOX DOMAIN CONTAINING PROTEIN, EXPRESSED"/>
    <property type="match status" value="1"/>
</dbReference>
<dbReference type="InterPro" id="IPR036047">
    <property type="entry name" value="F-box-like_dom_sf"/>
</dbReference>
<evidence type="ECO:0008006" key="5">
    <source>
        <dbReference type="Google" id="ProtNLM"/>
    </source>
</evidence>
<dbReference type="Gene3D" id="3.80.10.10">
    <property type="entry name" value="Ribonuclease Inhibitor"/>
    <property type="match status" value="1"/>
</dbReference>
<reference evidence="2 4" key="1">
    <citation type="submission" date="2020-01" db="EMBL/GenBank/DDBJ databases">
        <authorList>
            <person name="Mishra B."/>
        </authorList>
    </citation>
    <scope>NUCLEOTIDE SEQUENCE [LARGE SCALE GENOMIC DNA]</scope>
</reference>
<protein>
    <recommendedName>
        <fullName evidence="5">F-box domain-containing protein</fullName>
    </recommendedName>
</protein>